<dbReference type="KEGG" id="cthd:CDO33_14360"/>
<comment type="caution">
    <text evidence="3">The sequence shown here is derived from an EMBL/GenBank/DDBJ whole genome shotgun (WGS) entry which is preliminary data.</text>
</comment>
<proteinExistence type="predicted"/>
<dbReference type="RefSeq" id="WP_103083240.1">
    <property type="nucleotide sequence ID" value="NZ_CP021850.1"/>
</dbReference>
<dbReference type="EMBL" id="NIOJ01000100">
    <property type="protein sequence ID" value="PNT94601.1"/>
    <property type="molecule type" value="Genomic_DNA"/>
</dbReference>
<keyword evidence="4" id="KW-1185">Reference proteome</keyword>
<organism evidence="3 4">
    <name type="scientific">Clostridium thermosuccinogenes</name>
    <dbReference type="NCBI Taxonomy" id="84032"/>
    <lineage>
        <taxon>Bacteria</taxon>
        <taxon>Bacillati</taxon>
        <taxon>Bacillota</taxon>
        <taxon>Clostridia</taxon>
        <taxon>Eubacteriales</taxon>
        <taxon>Clostridiaceae</taxon>
        <taxon>Clostridium</taxon>
    </lineage>
</organism>
<reference evidence="3 4" key="1">
    <citation type="submission" date="2017-06" db="EMBL/GenBank/DDBJ databases">
        <title>Investigating the central metabolism of Clostridium thermosuccinogenes.</title>
        <authorList>
            <person name="Koendjbiharie J.G."/>
            <person name="van Kranenburg R."/>
        </authorList>
    </citation>
    <scope>NUCLEOTIDE SEQUENCE [LARGE SCALE GENOMIC DNA]</scope>
    <source>
        <strain evidence="3 4">DSM 5806</strain>
    </source>
</reference>
<evidence type="ECO:0000256" key="1">
    <source>
        <dbReference type="SAM" id="Phobius"/>
    </source>
</evidence>
<evidence type="ECO:0000313" key="4">
    <source>
        <dbReference type="Proteomes" id="UP000236151"/>
    </source>
</evidence>
<name>A0A2K2F735_9CLOT</name>
<dbReference type="Pfam" id="PF12704">
    <property type="entry name" value="MacB_PCD"/>
    <property type="match status" value="1"/>
</dbReference>
<dbReference type="InterPro" id="IPR025857">
    <property type="entry name" value="MacB_PCD"/>
</dbReference>
<evidence type="ECO:0000313" key="3">
    <source>
        <dbReference type="EMBL" id="PNT94601.1"/>
    </source>
</evidence>
<dbReference type="PANTHER" id="PTHR30572">
    <property type="entry name" value="MEMBRANE COMPONENT OF TRANSPORTER-RELATED"/>
    <property type="match status" value="1"/>
</dbReference>
<dbReference type="InterPro" id="IPR050250">
    <property type="entry name" value="Macrolide_Exporter_MacB"/>
</dbReference>
<feature type="domain" description="MacB-like periplasmic core" evidence="2">
    <location>
        <begin position="27"/>
        <end position="178"/>
    </location>
</feature>
<protein>
    <recommendedName>
        <fullName evidence="2">MacB-like periplasmic core domain-containing protein</fullName>
    </recommendedName>
</protein>
<accession>A0A2K2F735</accession>
<keyword evidence="1" id="KW-1133">Transmembrane helix</keyword>
<dbReference type="PANTHER" id="PTHR30572:SF4">
    <property type="entry name" value="ABC TRANSPORTER PERMEASE YTRF"/>
    <property type="match status" value="1"/>
</dbReference>
<evidence type="ECO:0000259" key="2">
    <source>
        <dbReference type="Pfam" id="PF12704"/>
    </source>
</evidence>
<sequence length="192" mass="21304">MTVDRILFNFKTAYGNLKRKKFVSLSIILSLVLGLLFPVLVLAFGSAIIEFLNSSVIKDFDKVILVTIKNGSLSEADIKKIMIENTGIDTISRYNYFQATIILEGDYTRSNVVALDSNYRELSQMALCGGKWLDTDGLSSDFVCIIGKNFAKKYFAKNSLGNKINILGNEFEIIGVTDNINFLDSIASCQVV</sequence>
<keyword evidence="1" id="KW-0472">Membrane</keyword>
<feature type="transmembrane region" description="Helical" evidence="1">
    <location>
        <begin position="21"/>
        <end position="49"/>
    </location>
</feature>
<dbReference type="Proteomes" id="UP000236151">
    <property type="component" value="Unassembled WGS sequence"/>
</dbReference>
<dbReference type="GO" id="GO:0022857">
    <property type="term" value="F:transmembrane transporter activity"/>
    <property type="evidence" value="ECO:0007669"/>
    <property type="project" value="TreeGrafter"/>
</dbReference>
<gene>
    <name evidence="3" type="ORF">CDQ84_18695</name>
</gene>
<keyword evidence="1" id="KW-0812">Transmembrane</keyword>
<dbReference type="AlphaFoldDB" id="A0A2K2F735"/>
<dbReference type="GO" id="GO:0005886">
    <property type="term" value="C:plasma membrane"/>
    <property type="evidence" value="ECO:0007669"/>
    <property type="project" value="TreeGrafter"/>
</dbReference>